<keyword evidence="2" id="KW-1185">Reference proteome</keyword>
<accession>A0A0L0CAS2</accession>
<dbReference type="GO" id="GO:0098592">
    <property type="term" value="C:cytoplasmic side of apical plasma membrane"/>
    <property type="evidence" value="ECO:0007669"/>
    <property type="project" value="TreeGrafter"/>
</dbReference>
<dbReference type="PANTHER" id="PTHR13429">
    <property type="entry name" value="FERM DOMAIN (PROTEIN4.1-EZRIN-RADIXIN-MOESIN) FAMILY"/>
    <property type="match status" value="1"/>
</dbReference>
<dbReference type="InterPro" id="IPR047145">
    <property type="entry name" value="FRMD6-like"/>
</dbReference>
<reference evidence="1 2" key="1">
    <citation type="journal article" date="2015" name="Nat. Commun.">
        <title>Lucilia cuprina genome unlocks parasitic fly biology to underpin future interventions.</title>
        <authorList>
            <person name="Anstead C.A."/>
            <person name="Korhonen P.K."/>
            <person name="Young N.D."/>
            <person name="Hall R.S."/>
            <person name="Jex A.R."/>
            <person name="Murali S.C."/>
            <person name="Hughes D.S."/>
            <person name="Lee S.F."/>
            <person name="Perry T."/>
            <person name="Stroehlein A.J."/>
            <person name="Ansell B.R."/>
            <person name="Breugelmans B."/>
            <person name="Hofmann A."/>
            <person name="Qu J."/>
            <person name="Dugan S."/>
            <person name="Lee S.L."/>
            <person name="Chao H."/>
            <person name="Dinh H."/>
            <person name="Han Y."/>
            <person name="Doddapaneni H.V."/>
            <person name="Worley K.C."/>
            <person name="Muzny D.M."/>
            <person name="Ioannidis P."/>
            <person name="Waterhouse R.M."/>
            <person name="Zdobnov E.M."/>
            <person name="James P.J."/>
            <person name="Bagnall N.H."/>
            <person name="Kotze A.C."/>
            <person name="Gibbs R.A."/>
            <person name="Richards S."/>
            <person name="Batterham P."/>
            <person name="Gasser R.B."/>
        </authorList>
    </citation>
    <scope>NUCLEOTIDE SEQUENCE [LARGE SCALE GENOMIC DNA]</scope>
    <source>
        <strain evidence="1 2">LS</strain>
        <tissue evidence="1">Full body</tissue>
    </source>
</reference>
<evidence type="ECO:0000313" key="2">
    <source>
        <dbReference type="Proteomes" id="UP000037069"/>
    </source>
</evidence>
<evidence type="ECO:0000313" key="1">
    <source>
        <dbReference type="EMBL" id="KNC29346.1"/>
    </source>
</evidence>
<organism evidence="1 2">
    <name type="scientific">Lucilia cuprina</name>
    <name type="common">Green bottle fly</name>
    <name type="synonym">Australian sheep blowfly</name>
    <dbReference type="NCBI Taxonomy" id="7375"/>
    <lineage>
        <taxon>Eukaryota</taxon>
        <taxon>Metazoa</taxon>
        <taxon>Ecdysozoa</taxon>
        <taxon>Arthropoda</taxon>
        <taxon>Hexapoda</taxon>
        <taxon>Insecta</taxon>
        <taxon>Pterygota</taxon>
        <taxon>Neoptera</taxon>
        <taxon>Endopterygota</taxon>
        <taxon>Diptera</taxon>
        <taxon>Brachycera</taxon>
        <taxon>Muscomorpha</taxon>
        <taxon>Oestroidea</taxon>
        <taxon>Calliphoridae</taxon>
        <taxon>Luciliinae</taxon>
        <taxon>Lucilia</taxon>
    </lineage>
</organism>
<dbReference type="AlphaFoldDB" id="A0A0L0CAS2"/>
<dbReference type="PANTHER" id="PTHR13429:SF5">
    <property type="entry name" value="PROTEIN EXPANDED"/>
    <property type="match status" value="1"/>
</dbReference>
<dbReference type="OrthoDB" id="5957665at2759"/>
<protein>
    <submittedName>
        <fullName evidence="1">Protein expanded</fullName>
    </submittedName>
</protein>
<name>A0A0L0CAS2_LUCCU</name>
<dbReference type="STRING" id="7375.A0A0L0CAS2"/>
<dbReference type="GO" id="GO:0035332">
    <property type="term" value="P:positive regulation of hippo signaling"/>
    <property type="evidence" value="ECO:0007669"/>
    <property type="project" value="TreeGrafter"/>
</dbReference>
<dbReference type="Proteomes" id="UP000037069">
    <property type="component" value="Unassembled WGS sequence"/>
</dbReference>
<proteinExistence type="predicted"/>
<comment type="caution">
    <text evidence="1">The sequence shown here is derived from an EMBL/GenBank/DDBJ whole genome shotgun (WGS) entry which is preliminary data.</text>
</comment>
<sequence length="92" mass="10037">MRAFCTVSAPLEVCASSAEQLSPGSRFLALRLLGHQQPKTLYFLVDAKSRVREVYTQTCLHFATQGMLDTELFGLAVLIASVPFDAFAAAQL</sequence>
<dbReference type="EMBL" id="JRES01000673">
    <property type="protein sequence ID" value="KNC29346.1"/>
    <property type="molecule type" value="Genomic_DNA"/>
</dbReference>
<gene>
    <name evidence="1" type="ORF">FF38_10624</name>
</gene>